<dbReference type="Proteomes" id="UP000226525">
    <property type="component" value="Unassembled WGS sequence"/>
</dbReference>
<organism evidence="1 2">
    <name type="scientific">SAR324 cluster bacterium</name>
    <dbReference type="NCBI Taxonomy" id="2024889"/>
    <lineage>
        <taxon>Bacteria</taxon>
        <taxon>Deltaproteobacteria</taxon>
        <taxon>SAR324 cluster</taxon>
    </lineage>
</organism>
<evidence type="ECO:0000313" key="1">
    <source>
        <dbReference type="EMBL" id="MAH64537.1"/>
    </source>
</evidence>
<gene>
    <name evidence="1" type="ORF">CMN54_14070</name>
</gene>
<comment type="caution">
    <text evidence="1">The sequence shown here is derived from an EMBL/GenBank/DDBJ whole genome shotgun (WGS) entry which is preliminary data.</text>
</comment>
<name>A0A2D6YMX5_9DELT</name>
<accession>A0A2D6YMX5</accession>
<evidence type="ECO:0000313" key="2">
    <source>
        <dbReference type="Proteomes" id="UP000226525"/>
    </source>
</evidence>
<protein>
    <submittedName>
        <fullName evidence="1">Uncharacterized protein</fullName>
    </submittedName>
</protein>
<reference evidence="2" key="1">
    <citation type="submission" date="2017-09" db="EMBL/GenBank/DDBJ databases">
        <title>The Reconstruction of 2,631 Draft Metagenome-Assembled Genomes from the Global Oceans.</title>
        <authorList>
            <person name="Tully B.J."/>
            <person name="Graham E.D."/>
            <person name="Heidelberg J.F."/>
        </authorList>
    </citation>
    <scope>NUCLEOTIDE SEQUENCE [LARGE SCALE GENOMIC DNA]</scope>
</reference>
<sequence>MNHANTSHSDLPFRELSNPLKEIANLDERWVLAGLSIGQNDLVKILPTPDCYFSTPVICDGLLHQSLNQQRLLDDPILQGGNIDLL</sequence>
<proteinExistence type="predicted"/>
<dbReference type="EMBL" id="NZEX01000169">
    <property type="protein sequence ID" value="MAH64537.1"/>
    <property type="molecule type" value="Genomic_DNA"/>
</dbReference>
<dbReference type="AlphaFoldDB" id="A0A2D6YMX5"/>